<dbReference type="OMA" id="WNWESNV"/>
<evidence type="ECO:0000256" key="11">
    <source>
        <dbReference type="SAM" id="MobiDB-lite"/>
    </source>
</evidence>
<keyword evidence="13" id="KW-1185">Reference proteome</keyword>
<evidence type="ECO:0000256" key="1">
    <source>
        <dbReference type="ARBA" id="ARBA00004430"/>
    </source>
</evidence>
<keyword evidence="2" id="KW-0963">Cytoplasm</keyword>
<evidence type="ECO:0000256" key="5">
    <source>
        <dbReference type="ARBA" id="ARBA00023054"/>
    </source>
</evidence>
<feature type="region of interest" description="Disordered" evidence="11">
    <location>
        <begin position="981"/>
        <end position="1018"/>
    </location>
</feature>
<organism evidence="12 13">
    <name type="scientific">Patiria miniata</name>
    <name type="common">Bat star</name>
    <name type="synonym">Asterina miniata</name>
    <dbReference type="NCBI Taxonomy" id="46514"/>
    <lineage>
        <taxon>Eukaryota</taxon>
        <taxon>Metazoa</taxon>
        <taxon>Echinodermata</taxon>
        <taxon>Eleutherozoa</taxon>
        <taxon>Asterozoa</taxon>
        <taxon>Asteroidea</taxon>
        <taxon>Valvatacea</taxon>
        <taxon>Valvatida</taxon>
        <taxon>Asterinidae</taxon>
        <taxon>Patiria</taxon>
    </lineage>
</organism>
<evidence type="ECO:0000256" key="10">
    <source>
        <dbReference type="SAM" id="Coils"/>
    </source>
</evidence>
<dbReference type="OrthoDB" id="535167at2759"/>
<evidence type="ECO:0000313" key="13">
    <source>
        <dbReference type="Proteomes" id="UP000887568"/>
    </source>
</evidence>
<dbReference type="GO" id="GO:0005930">
    <property type="term" value="C:axoneme"/>
    <property type="evidence" value="ECO:0007669"/>
    <property type="project" value="UniProtKB-SubCell"/>
</dbReference>
<name>A0A913Z3W2_PATMI</name>
<keyword evidence="6" id="KW-0206">Cytoskeleton</keyword>
<dbReference type="RefSeq" id="XP_038045701.1">
    <property type="nucleotide sequence ID" value="XM_038189773.1"/>
</dbReference>
<comment type="subcellular location">
    <subcellularLocation>
        <location evidence="1">Cytoplasm</location>
        <location evidence="1">Cytoskeleton</location>
        <location evidence="1">Cilium axoneme</location>
    </subcellularLocation>
</comment>
<evidence type="ECO:0000256" key="8">
    <source>
        <dbReference type="ARBA" id="ARBA00023605"/>
    </source>
</evidence>
<evidence type="ECO:0000256" key="3">
    <source>
        <dbReference type="ARBA" id="ARBA00022574"/>
    </source>
</evidence>
<sequence>MDSIGTLDLAWAQGYNGSDALFINRNTLCHVCGTGIKFIDVTTHRESIHPSPGEGIGVFTVSGSMHLVAFTEMCLNPRIFVYSYPGFTQKAVCQGGTKLEYSALAFSHTHPYLASCSAIPNFTLTLWNWETGSLLCSKSMWGLQANHISFNPTDWHKLCVIGPKQMTVWTIEQADKLYSLVPSKTRLPYCDEAKTRPLTPEEVPDRPATQAGPLKIDPDKAAVAGLVGEPAETFDANFDENRRKVAPASMCWTTTGDIYCGCEGGQLLKYDTETQMVNMMYNPEEKTGGGASRVASADGLSRMATVLDEEEAKSPNKSLSIKEGTLNCLALHREGLFAGGEDGILRCLDVAHGVVQVSDSWDSGAAISSLCWNTSYSKLAVGSPKGCIHLYDHSNPGTADVLIDTHNGIFVAVAMMAPGTQHCVSVRQNGEVQVWSMEDNKLVSSLSLNKPASCLASSPSSHSVAVGTLNGHIFFLDLSNLENPRIIQRLHIHQTPVQQLVYDEEGRYLFTGADDGHVFVVDARPSTGFNILGQTPVEGLVVAISTNTSEKHGPVKVLVTSNTTPDMTQGANKCCQFDLPNDLAEDIDKFMASAKCDFKEDAIGKMNLNFSVPCVGAALTTGSVFYTLAYDTKQLHKLILPDEAPKKANNKASYLQPQGEFPGHDLPGGSLNLSHHQKWLASASPDGRVLVRGVGALDRPIMIQAHSFCSGGVKEMCLSTDAQAVLTCGAQDGILACYTWNYSNTGRSKATSAIEAARSQNAMLHAIRKREDEVMSGMPDWNEAMSTPMSRSVSDMQGHKKTGVELAIEKDEIYVTPTPTLTFDPTWMEVKEMEALREEDNQYSELKSALRSDIRDLRRTIQSMMKENETLPDIEQLGHDEFNLDSEEQQRLQEEGEAKVQEMRANMEFEDLAKTYLREVIKNECWDSMLVKGRSIKAFHMNLEVGNYPMRDRTKKEKEELAFVTKMRQIEAAEMAARKEIIEVQPKGNNAKPSDGEDADDESEEGDGAEQPSTIGSLGAQYGGGNELFYSQFELHTRQQKRNQIILLQDAIYRIKMSFNKDFDEVYRAREQEIGRINDRNQRILKIMEDLTSKEEVWKPEMDSDEKPEKLLTVEDSEVKVEKFVTAEQKKKMEEEAAEEAERKRREKGDNARDRALDMMMGGVLEIKKEDELKKDVPIPAFMTKPQDEWSEDEQKAHKEYERKVKELGEEREKYRKTLEAELKKIQTIIADTTSNFDDRLTDLFHRKIKTEMVIYQEELKILRLNRELLIEEELDAQEEELNRRLDAKKALKAETVQAVMKAKRMGDSYRDTYDIRVAEDKVLEKNFRKEFPEVHAVLVDQLFKLYRRRPRGQRRDQKGSVAETPVGAANPYGERPLSARQSNTTVALMKGLDELDHESHCPEGIEPHVWTKMCNLRRTKALSEQEVKVQALTLADMNAFQQHRQDEDDRLKIGIEETNEALTRLREERFQFNCNLDVQFLLKQGQVEVDSGPFIHDFIDSILIHRGVVEDLNGSIRQLGEQKIAAMTESKDFRKGIHILEWEHKKMVMQIEDLLNKARTIQMLKVSRDLQTFLHSEDHEARRQQEISTLESTLENQRSHHEKACEERKKILKGLRQTIKGKEKNNSTLDNDLDEMNVSVAERKHINEVNAAMRNVGGSAQRMKDIVQRRKLVDLAKAQAQEVAVLRAEVERLRMRTFPALVQVER</sequence>
<dbReference type="InterPro" id="IPR015943">
    <property type="entry name" value="WD40/YVTN_repeat-like_dom_sf"/>
</dbReference>
<dbReference type="PANTHER" id="PTHR14885:SF1">
    <property type="entry name" value="CILIA- AND FLAGELLA-ASSOCIATED PROTEIN 43"/>
    <property type="match status" value="1"/>
</dbReference>
<feature type="coiled-coil region" evidence="10">
    <location>
        <begin position="1191"/>
        <end position="1295"/>
    </location>
</feature>
<keyword evidence="3" id="KW-0853">WD repeat</keyword>
<dbReference type="Pfam" id="PF25828">
    <property type="entry name" value="CC_Cfap43"/>
    <property type="match status" value="1"/>
</dbReference>
<comment type="similarity">
    <text evidence="8">Belongs to the CFAP43 family.</text>
</comment>
<evidence type="ECO:0000313" key="12">
    <source>
        <dbReference type="EnsemblMetazoa" id="XP_038045701.1"/>
    </source>
</evidence>
<keyword evidence="5 10" id="KW-0175">Coiled coil</keyword>
<accession>A0A913Z3W2</accession>
<proteinExistence type="inferred from homology"/>
<evidence type="ECO:0000256" key="2">
    <source>
        <dbReference type="ARBA" id="ARBA00022490"/>
    </source>
</evidence>
<feature type="region of interest" description="Disordered" evidence="11">
    <location>
        <begin position="1351"/>
        <end position="1378"/>
    </location>
</feature>
<evidence type="ECO:0000256" key="9">
    <source>
        <dbReference type="ARBA" id="ARBA00023662"/>
    </source>
</evidence>
<protein>
    <recommendedName>
        <fullName evidence="9">Cilia- and flagella-associated protein 43</fullName>
    </recommendedName>
</protein>
<feature type="compositionally biased region" description="Acidic residues" evidence="11">
    <location>
        <begin position="996"/>
        <end position="1008"/>
    </location>
</feature>
<dbReference type="EnsemblMetazoa" id="XM_038189773.1">
    <property type="protein sequence ID" value="XP_038045701.1"/>
    <property type="gene ID" value="LOC119720194"/>
</dbReference>
<dbReference type="GO" id="GO:0060271">
    <property type="term" value="P:cilium assembly"/>
    <property type="evidence" value="ECO:0007669"/>
    <property type="project" value="TreeGrafter"/>
</dbReference>
<reference evidence="12" key="1">
    <citation type="submission" date="2022-11" db="UniProtKB">
        <authorList>
            <consortium name="EnsemblMetazoa"/>
        </authorList>
    </citation>
    <scope>IDENTIFICATION</scope>
</reference>
<keyword evidence="7" id="KW-0966">Cell projection</keyword>
<dbReference type="Pfam" id="PF00400">
    <property type="entry name" value="WD40"/>
    <property type="match status" value="1"/>
</dbReference>
<dbReference type="SMART" id="SM00320">
    <property type="entry name" value="WD40"/>
    <property type="match status" value="7"/>
</dbReference>
<dbReference type="GeneID" id="119720194"/>
<dbReference type="Proteomes" id="UP000887568">
    <property type="component" value="Unplaced"/>
</dbReference>
<evidence type="ECO:0000256" key="6">
    <source>
        <dbReference type="ARBA" id="ARBA00023212"/>
    </source>
</evidence>
<dbReference type="SUPFAM" id="SSF50978">
    <property type="entry name" value="WD40 repeat-like"/>
    <property type="match status" value="2"/>
</dbReference>
<evidence type="ECO:0000256" key="7">
    <source>
        <dbReference type="ARBA" id="ARBA00023273"/>
    </source>
</evidence>
<feature type="region of interest" description="Disordered" evidence="11">
    <location>
        <begin position="196"/>
        <end position="215"/>
    </location>
</feature>
<evidence type="ECO:0000256" key="4">
    <source>
        <dbReference type="ARBA" id="ARBA00022737"/>
    </source>
</evidence>
<dbReference type="GO" id="GO:0003341">
    <property type="term" value="P:cilium movement"/>
    <property type="evidence" value="ECO:0007669"/>
    <property type="project" value="UniProtKB-ARBA"/>
</dbReference>
<dbReference type="Gene3D" id="2.130.10.10">
    <property type="entry name" value="YVTN repeat-like/Quinoprotein amine dehydrogenase"/>
    <property type="match status" value="4"/>
</dbReference>
<keyword evidence="4" id="KW-0677">Repeat</keyword>
<dbReference type="PANTHER" id="PTHR14885">
    <property type="entry name" value="CILIA- AND FLAGELLA-ASSOCIATED PROTEIN 43-RELATED"/>
    <property type="match status" value="1"/>
</dbReference>
<dbReference type="InterPro" id="IPR001680">
    <property type="entry name" value="WD40_rpt"/>
</dbReference>
<dbReference type="CTD" id="80217"/>
<dbReference type="InterPro" id="IPR036322">
    <property type="entry name" value="WD40_repeat_dom_sf"/>
</dbReference>
<feature type="region of interest" description="Disordered" evidence="11">
    <location>
        <begin position="1130"/>
        <end position="1154"/>
    </location>
</feature>